<dbReference type="Proteomes" id="UP001149860">
    <property type="component" value="Chromosome"/>
</dbReference>
<gene>
    <name evidence="1" type="ORF">O0236_007255</name>
</gene>
<sequence length="156" mass="17478">MYKSRTFDFGKMIGALRGIITSITGLQVVPTTNKNLPPYPYITYTPPDAYKAETWGNTHEEEMFTVNVVLNCYAETPQESVMIADDIVTFLFDPNYHEQLKRSGIVVVSADPEGESSADFAQMFQISTQVVVLKLRLMRGYIADFPNITDTNIGGH</sequence>
<dbReference type="EMBL" id="CP168151">
    <property type="protein sequence ID" value="XFD39227.1"/>
    <property type="molecule type" value="Genomic_DNA"/>
</dbReference>
<evidence type="ECO:0000313" key="1">
    <source>
        <dbReference type="EMBL" id="XFD39227.1"/>
    </source>
</evidence>
<name>A0ACD5DCX1_9LACO</name>
<protein>
    <submittedName>
        <fullName evidence="1">Uncharacterized protein</fullName>
    </submittedName>
</protein>
<keyword evidence="2" id="KW-1185">Reference proteome</keyword>
<organism evidence="1 2">
    <name type="scientific">Lentilactobacillus terminaliae</name>
    <dbReference type="NCBI Taxonomy" id="3003483"/>
    <lineage>
        <taxon>Bacteria</taxon>
        <taxon>Bacillati</taxon>
        <taxon>Bacillota</taxon>
        <taxon>Bacilli</taxon>
        <taxon>Lactobacillales</taxon>
        <taxon>Lactobacillaceae</taxon>
        <taxon>Lentilactobacillus</taxon>
    </lineage>
</organism>
<reference evidence="1" key="1">
    <citation type="submission" date="2024-08" db="EMBL/GenBank/DDBJ databases">
        <title>Lentilactobacillus sp. nov., isolated from tree bark.</title>
        <authorList>
            <person name="Phuengjayaem S."/>
            <person name="Tanasupawat S."/>
        </authorList>
    </citation>
    <scope>NUCLEOTIDE SEQUENCE</scope>
    <source>
        <strain evidence="1">SPB1-3</strain>
    </source>
</reference>
<accession>A0ACD5DCX1</accession>
<evidence type="ECO:0000313" key="2">
    <source>
        <dbReference type="Proteomes" id="UP001149860"/>
    </source>
</evidence>
<proteinExistence type="predicted"/>